<accession>A0A383AN28</accession>
<gene>
    <name evidence="1" type="ORF">METZ01_LOCUS461362</name>
</gene>
<organism evidence="1">
    <name type="scientific">marine metagenome</name>
    <dbReference type="NCBI Taxonomy" id="408172"/>
    <lineage>
        <taxon>unclassified sequences</taxon>
        <taxon>metagenomes</taxon>
        <taxon>ecological metagenomes</taxon>
    </lineage>
</organism>
<protein>
    <submittedName>
        <fullName evidence="1">Uncharacterized protein</fullName>
    </submittedName>
</protein>
<name>A0A383AN28_9ZZZZ</name>
<dbReference type="AlphaFoldDB" id="A0A383AN28"/>
<dbReference type="EMBL" id="UINC01193076">
    <property type="protein sequence ID" value="SVE08508.1"/>
    <property type="molecule type" value="Genomic_DNA"/>
</dbReference>
<evidence type="ECO:0000313" key="1">
    <source>
        <dbReference type="EMBL" id="SVE08508.1"/>
    </source>
</evidence>
<reference evidence="1" key="1">
    <citation type="submission" date="2018-05" db="EMBL/GenBank/DDBJ databases">
        <authorList>
            <person name="Lanie J.A."/>
            <person name="Ng W.-L."/>
            <person name="Kazmierczak K.M."/>
            <person name="Andrzejewski T.M."/>
            <person name="Davidsen T.M."/>
            <person name="Wayne K.J."/>
            <person name="Tettelin H."/>
            <person name="Glass J.I."/>
            <person name="Rusch D."/>
            <person name="Podicherti R."/>
            <person name="Tsui H.-C.T."/>
            <person name="Winkler M.E."/>
        </authorList>
    </citation>
    <scope>NUCLEOTIDE SEQUENCE</scope>
</reference>
<sequence>MPIRAHNSGATYGLNLGQYNTVLSFSIHYIF</sequence>
<proteinExistence type="predicted"/>